<dbReference type="PANTHER" id="PTHR31212">
    <property type="entry name" value="ALPHA-KETOGLUTARATE-DEPENDENT DIOXYGENASE ALKB HOMOLOG 3"/>
    <property type="match status" value="1"/>
</dbReference>
<dbReference type="PANTHER" id="PTHR31212:SF4">
    <property type="entry name" value="ALPHA-KETOGLUTARATE-DEPENDENT DIOXYGENASE ALKB HOMOLOG 3"/>
    <property type="match status" value="1"/>
</dbReference>
<keyword evidence="11" id="KW-1185">Reference proteome</keyword>
<evidence type="ECO:0000256" key="1">
    <source>
        <dbReference type="ARBA" id="ARBA00001954"/>
    </source>
</evidence>
<evidence type="ECO:0000256" key="5">
    <source>
        <dbReference type="ARBA" id="ARBA00022964"/>
    </source>
</evidence>
<evidence type="ECO:0000256" key="2">
    <source>
        <dbReference type="ARBA" id="ARBA00022723"/>
    </source>
</evidence>
<keyword evidence="7" id="KW-0408">Iron</keyword>
<feature type="domain" description="Fe2OG dioxygenase" evidence="9">
    <location>
        <begin position="103"/>
        <end position="200"/>
    </location>
</feature>
<dbReference type="InterPro" id="IPR027450">
    <property type="entry name" value="AlkB-like"/>
</dbReference>
<proteinExistence type="predicted"/>
<evidence type="ECO:0000313" key="11">
    <source>
        <dbReference type="Proteomes" id="UP000268372"/>
    </source>
</evidence>
<comment type="caution">
    <text evidence="10">The sequence shown here is derived from an EMBL/GenBank/DDBJ whole genome shotgun (WGS) entry which is preliminary data.</text>
</comment>
<evidence type="ECO:0000256" key="8">
    <source>
        <dbReference type="ARBA" id="ARBA00023204"/>
    </source>
</evidence>
<dbReference type="FunFam" id="2.60.120.590:FF:000004">
    <property type="entry name" value="DNA oxidative demethylase ALKBH2"/>
    <property type="match status" value="1"/>
</dbReference>
<dbReference type="SUPFAM" id="SSF51197">
    <property type="entry name" value="Clavaminate synthase-like"/>
    <property type="match status" value="1"/>
</dbReference>
<dbReference type="InterPro" id="IPR005123">
    <property type="entry name" value="Oxoglu/Fe-dep_dioxygenase_dom"/>
</dbReference>
<evidence type="ECO:0000259" key="9">
    <source>
        <dbReference type="PROSITE" id="PS51471"/>
    </source>
</evidence>
<dbReference type="GO" id="GO:0140097">
    <property type="term" value="F:catalytic activity, acting on DNA"/>
    <property type="evidence" value="ECO:0007669"/>
    <property type="project" value="UniProtKB-ARBA"/>
</dbReference>
<dbReference type="EMBL" id="RQTJ01000005">
    <property type="protein sequence ID" value="RRA96113.1"/>
    <property type="molecule type" value="Genomic_DNA"/>
</dbReference>
<evidence type="ECO:0000256" key="3">
    <source>
        <dbReference type="ARBA" id="ARBA00022763"/>
    </source>
</evidence>
<dbReference type="AlphaFoldDB" id="A0A3P1B6A9"/>
<evidence type="ECO:0000313" key="10">
    <source>
        <dbReference type="EMBL" id="RRA96113.1"/>
    </source>
</evidence>
<dbReference type="OrthoDB" id="190276at2"/>
<evidence type="ECO:0000256" key="6">
    <source>
        <dbReference type="ARBA" id="ARBA00023002"/>
    </source>
</evidence>
<keyword evidence="4" id="KW-0460">Magnesium</keyword>
<keyword evidence="2" id="KW-0479">Metal-binding</keyword>
<dbReference type="Gene3D" id="2.60.120.590">
    <property type="entry name" value="Alpha-ketoglutarate-dependent dioxygenase AlkB-like"/>
    <property type="match status" value="1"/>
</dbReference>
<dbReference type="InterPro" id="IPR032854">
    <property type="entry name" value="ALKBH3"/>
</dbReference>
<keyword evidence="5 10" id="KW-0223">Dioxygenase</keyword>
<name>A0A3P1B6A9_9FLAO</name>
<reference evidence="10 11" key="1">
    <citation type="submission" date="2018-11" db="EMBL/GenBank/DDBJ databases">
        <title>Flavobacterium sp. nov., YIM 102796 draft genome.</title>
        <authorList>
            <person name="Li G."/>
            <person name="Jiang Y."/>
        </authorList>
    </citation>
    <scope>NUCLEOTIDE SEQUENCE [LARGE SCALE GENOMIC DNA]</scope>
    <source>
        <strain evidence="10 11">YIM 102796</strain>
    </source>
</reference>
<evidence type="ECO:0000256" key="7">
    <source>
        <dbReference type="ARBA" id="ARBA00023004"/>
    </source>
</evidence>
<comment type="cofactor">
    <cofactor evidence="1">
        <name>Fe(2+)</name>
        <dbReference type="ChEBI" id="CHEBI:29033"/>
    </cofactor>
</comment>
<keyword evidence="6" id="KW-0560">Oxidoreductase</keyword>
<organism evidence="10 11">
    <name type="scientific">Paenimyroides viscosum</name>
    <dbReference type="NCBI Taxonomy" id="2488729"/>
    <lineage>
        <taxon>Bacteria</taxon>
        <taxon>Pseudomonadati</taxon>
        <taxon>Bacteroidota</taxon>
        <taxon>Flavobacteriia</taxon>
        <taxon>Flavobacteriales</taxon>
        <taxon>Flavobacteriaceae</taxon>
        <taxon>Paenimyroides</taxon>
    </lineage>
</organism>
<dbReference type="RefSeq" id="WP_124898659.1">
    <property type="nucleotide sequence ID" value="NZ_RQTJ01000005.1"/>
</dbReference>
<dbReference type="Pfam" id="PF13532">
    <property type="entry name" value="2OG-FeII_Oxy_2"/>
    <property type="match status" value="1"/>
</dbReference>
<accession>A0A3P1B6A9</accession>
<dbReference type="GO" id="GO:0016787">
    <property type="term" value="F:hydrolase activity"/>
    <property type="evidence" value="ECO:0007669"/>
    <property type="project" value="UniProtKB-ARBA"/>
</dbReference>
<dbReference type="PROSITE" id="PS51471">
    <property type="entry name" value="FE2OG_OXY"/>
    <property type="match status" value="1"/>
</dbReference>
<protein>
    <submittedName>
        <fullName evidence="10">Alpha-ketoglutarate-dependent dioxygenase AlkB</fullName>
    </submittedName>
</protein>
<dbReference type="GO" id="GO:0046872">
    <property type="term" value="F:metal ion binding"/>
    <property type="evidence" value="ECO:0007669"/>
    <property type="project" value="UniProtKB-KW"/>
</dbReference>
<dbReference type="GO" id="GO:0032451">
    <property type="term" value="F:demethylase activity"/>
    <property type="evidence" value="ECO:0007669"/>
    <property type="project" value="UniProtKB-ARBA"/>
</dbReference>
<dbReference type="GO" id="GO:0016705">
    <property type="term" value="F:oxidoreductase activity, acting on paired donors, with incorporation or reduction of molecular oxygen"/>
    <property type="evidence" value="ECO:0007669"/>
    <property type="project" value="UniProtKB-ARBA"/>
</dbReference>
<keyword evidence="3" id="KW-0227">DNA damage</keyword>
<dbReference type="GO" id="GO:0051213">
    <property type="term" value="F:dioxygenase activity"/>
    <property type="evidence" value="ECO:0007669"/>
    <property type="project" value="UniProtKB-KW"/>
</dbReference>
<dbReference type="GO" id="GO:0006307">
    <property type="term" value="P:DNA alkylation repair"/>
    <property type="evidence" value="ECO:0007669"/>
    <property type="project" value="InterPro"/>
</dbReference>
<evidence type="ECO:0000256" key="4">
    <source>
        <dbReference type="ARBA" id="ARBA00022842"/>
    </source>
</evidence>
<dbReference type="Proteomes" id="UP000268372">
    <property type="component" value="Unassembled WGS sequence"/>
</dbReference>
<keyword evidence="8" id="KW-0234">DNA repair</keyword>
<sequence>MDLFTNNATTDNLLPYDGEVIYHGILLDTNEADHFFNALMQKIDWYHDKSVIYGKEITTKRKVAWYGSKDFSYTYSGFTRIATPWIEELLALKQLIELYTDSMYNSCLLNLYHSGEEGMAWHSDGEKDLVNNGSIACLSLGAQRRFDFKHKQSAEKKQFDLPNGSLIEMKGETQKHWLHRIAPTKKVTEPRISLTFRQMKS</sequence>
<gene>
    <name evidence="10" type="ORF">EG242_04220</name>
</gene>
<dbReference type="InterPro" id="IPR037151">
    <property type="entry name" value="AlkB-like_sf"/>
</dbReference>